<dbReference type="PANTHER" id="PTHR45376">
    <property type="entry name" value="CHAPERONE DNAJ-DOMAIN SUPERFAMILY PROTEIN-RELATED"/>
    <property type="match status" value="1"/>
</dbReference>
<proteinExistence type="predicted"/>
<dbReference type="InterPro" id="IPR001623">
    <property type="entry name" value="DnaJ_domain"/>
</dbReference>
<protein>
    <recommendedName>
        <fullName evidence="1">J domain-containing protein</fullName>
    </recommendedName>
</protein>
<dbReference type="Proteomes" id="UP000626092">
    <property type="component" value="Unassembled WGS sequence"/>
</dbReference>
<evidence type="ECO:0000259" key="1">
    <source>
        <dbReference type="PROSITE" id="PS50076"/>
    </source>
</evidence>
<dbReference type="AlphaFoldDB" id="A0A834LTR4"/>
<organism evidence="2 3">
    <name type="scientific">Rhododendron simsii</name>
    <name type="common">Sims's rhododendron</name>
    <dbReference type="NCBI Taxonomy" id="118357"/>
    <lineage>
        <taxon>Eukaryota</taxon>
        <taxon>Viridiplantae</taxon>
        <taxon>Streptophyta</taxon>
        <taxon>Embryophyta</taxon>
        <taxon>Tracheophyta</taxon>
        <taxon>Spermatophyta</taxon>
        <taxon>Magnoliopsida</taxon>
        <taxon>eudicotyledons</taxon>
        <taxon>Gunneridae</taxon>
        <taxon>Pentapetalae</taxon>
        <taxon>asterids</taxon>
        <taxon>Ericales</taxon>
        <taxon>Ericaceae</taxon>
        <taxon>Ericoideae</taxon>
        <taxon>Rhodoreae</taxon>
        <taxon>Rhododendron</taxon>
    </lineage>
</organism>
<evidence type="ECO:0000313" key="3">
    <source>
        <dbReference type="Proteomes" id="UP000626092"/>
    </source>
</evidence>
<dbReference type="PROSITE" id="PS50076">
    <property type="entry name" value="DNAJ_2"/>
    <property type="match status" value="1"/>
</dbReference>
<dbReference type="OrthoDB" id="10250354at2759"/>
<dbReference type="PANTHER" id="PTHR45376:SF1">
    <property type="entry name" value="CHAPERONE DNAJ-DOMAIN SUPERFAMILY PROTEIN-RELATED"/>
    <property type="match status" value="1"/>
</dbReference>
<sequence length="308" mass="35362">MNRATRPALLNSQANPFNLRAISLFHSTPVLDRKRRTHWDSRFDTYSKRFRKLQSKQTLLRNVGAFSEHLFQGRCYHTNIDDRAGGMVSKNLIHFQVKTAHGLDVNLGLRIPKGALPAPKDPIQLVESGFRNPMDVPELAYSNQDIIWDSSSDPYCDAVLCCSFHFCDDDNDFETIFFRSAFGGNRFGGNQSFYWSFIEEDFPNRWQSSSGHQNNYRTSWNWRHREDEDYDSSTEFDSSETDLVSYRLVLGLSPSGPLKLDDVKNAYRTCALKWHPDRHQGSSKAVAEEKFKACSAAYESLCDKMALN</sequence>
<dbReference type="EMBL" id="WJXA01000003">
    <property type="protein sequence ID" value="KAF7147869.1"/>
    <property type="molecule type" value="Genomic_DNA"/>
</dbReference>
<reference evidence="2" key="1">
    <citation type="submission" date="2019-11" db="EMBL/GenBank/DDBJ databases">
        <authorList>
            <person name="Liu Y."/>
            <person name="Hou J."/>
            <person name="Li T.-Q."/>
            <person name="Guan C.-H."/>
            <person name="Wu X."/>
            <person name="Wu H.-Z."/>
            <person name="Ling F."/>
            <person name="Zhang R."/>
            <person name="Shi X.-G."/>
            <person name="Ren J.-P."/>
            <person name="Chen E.-F."/>
            <person name="Sun J.-M."/>
        </authorList>
    </citation>
    <scope>NUCLEOTIDE SEQUENCE</scope>
    <source>
        <strain evidence="2">Adult_tree_wgs_1</strain>
        <tissue evidence="2">Leaves</tissue>
    </source>
</reference>
<dbReference type="PRINTS" id="PR00625">
    <property type="entry name" value="JDOMAIN"/>
</dbReference>
<dbReference type="InterPro" id="IPR036869">
    <property type="entry name" value="J_dom_sf"/>
</dbReference>
<dbReference type="SMART" id="SM00271">
    <property type="entry name" value="DnaJ"/>
    <property type="match status" value="1"/>
</dbReference>
<name>A0A834LTR4_RHOSS</name>
<dbReference type="CDD" id="cd06257">
    <property type="entry name" value="DnaJ"/>
    <property type="match status" value="1"/>
</dbReference>
<accession>A0A834LTR4</accession>
<evidence type="ECO:0000313" key="2">
    <source>
        <dbReference type="EMBL" id="KAF7147869.1"/>
    </source>
</evidence>
<comment type="caution">
    <text evidence="2">The sequence shown here is derived from an EMBL/GenBank/DDBJ whole genome shotgun (WGS) entry which is preliminary data.</text>
</comment>
<gene>
    <name evidence="2" type="ORF">RHSIM_Rhsim03G0005800</name>
</gene>
<dbReference type="Pfam" id="PF00226">
    <property type="entry name" value="DnaJ"/>
    <property type="match status" value="1"/>
</dbReference>
<dbReference type="Gene3D" id="1.10.287.110">
    <property type="entry name" value="DnaJ domain"/>
    <property type="match status" value="1"/>
</dbReference>
<keyword evidence="3" id="KW-1185">Reference proteome</keyword>
<dbReference type="SUPFAM" id="SSF46565">
    <property type="entry name" value="Chaperone J-domain"/>
    <property type="match status" value="1"/>
</dbReference>
<feature type="domain" description="J" evidence="1">
    <location>
        <begin position="245"/>
        <end position="306"/>
    </location>
</feature>